<evidence type="ECO:0000313" key="5">
    <source>
        <dbReference type="RefSeq" id="XP_030766245.1"/>
    </source>
</evidence>
<organism evidence="2 4">
    <name type="scientific">Sitophilus oryzae</name>
    <name type="common">Rice weevil</name>
    <name type="synonym">Curculio oryzae</name>
    <dbReference type="NCBI Taxonomy" id="7048"/>
    <lineage>
        <taxon>Eukaryota</taxon>
        <taxon>Metazoa</taxon>
        <taxon>Ecdysozoa</taxon>
        <taxon>Arthropoda</taxon>
        <taxon>Hexapoda</taxon>
        <taxon>Insecta</taxon>
        <taxon>Pterygota</taxon>
        <taxon>Neoptera</taxon>
        <taxon>Endopterygota</taxon>
        <taxon>Coleoptera</taxon>
        <taxon>Polyphaga</taxon>
        <taxon>Cucujiformia</taxon>
        <taxon>Curculionidae</taxon>
        <taxon>Dryophthorinae</taxon>
        <taxon>Sitophilus</taxon>
    </lineage>
</organism>
<feature type="compositionally biased region" description="Basic residues" evidence="1">
    <location>
        <begin position="371"/>
        <end position="384"/>
    </location>
</feature>
<dbReference type="RefSeq" id="XP_030766243.1">
    <property type="nucleotide sequence ID" value="XM_030910383.1"/>
</dbReference>
<evidence type="ECO:0000313" key="4">
    <source>
        <dbReference type="RefSeq" id="XP_030766243.1"/>
    </source>
</evidence>
<feature type="region of interest" description="Disordered" evidence="1">
    <location>
        <begin position="746"/>
        <end position="794"/>
    </location>
</feature>
<feature type="region of interest" description="Disordered" evidence="1">
    <location>
        <begin position="326"/>
        <end position="457"/>
    </location>
</feature>
<feature type="region of interest" description="Disordered" evidence="1">
    <location>
        <begin position="290"/>
        <end position="309"/>
    </location>
</feature>
<feature type="compositionally biased region" description="Basic and acidic residues" evidence="1">
    <location>
        <begin position="28"/>
        <end position="45"/>
    </location>
</feature>
<feature type="compositionally biased region" description="Basic and acidic residues" evidence="1">
    <location>
        <begin position="1"/>
        <end position="10"/>
    </location>
</feature>
<feature type="region of interest" description="Disordered" evidence="1">
    <location>
        <begin position="1"/>
        <end position="114"/>
    </location>
</feature>
<feature type="compositionally biased region" description="Polar residues" evidence="1">
    <location>
        <begin position="291"/>
        <end position="305"/>
    </location>
</feature>
<feature type="compositionally biased region" description="Basic and acidic residues" evidence="1">
    <location>
        <begin position="663"/>
        <end position="683"/>
    </location>
</feature>
<gene>
    <name evidence="3 4 5 6" type="primary">LOC115890215</name>
</gene>
<dbReference type="GeneID" id="115890215"/>
<feature type="compositionally biased region" description="Polar residues" evidence="1">
    <location>
        <begin position="481"/>
        <end position="495"/>
    </location>
</feature>
<evidence type="ECO:0000313" key="3">
    <source>
        <dbReference type="RefSeq" id="XP_030766242.1"/>
    </source>
</evidence>
<accession>A0A6J2YQB2</accession>
<dbReference type="KEGG" id="soy:115890215"/>
<evidence type="ECO:0000313" key="2">
    <source>
        <dbReference type="Proteomes" id="UP000504635"/>
    </source>
</evidence>
<feature type="compositionally biased region" description="Low complexity" evidence="1">
    <location>
        <begin position="778"/>
        <end position="793"/>
    </location>
</feature>
<dbReference type="OrthoDB" id="7676303at2759"/>
<proteinExistence type="predicted"/>
<dbReference type="RefSeq" id="XP_030766245.1">
    <property type="nucleotide sequence ID" value="XM_030910385.1"/>
</dbReference>
<feature type="region of interest" description="Disordered" evidence="1">
    <location>
        <begin position="663"/>
        <end position="732"/>
    </location>
</feature>
<feature type="compositionally biased region" description="Basic and acidic residues" evidence="1">
    <location>
        <begin position="756"/>
        <end position="774"/>
    </location>
</feature>
<evidence type="ECO:0000313" key="6">
    <source>
        <dbReference type="RefSeq" id="XP_030766246.1"/>
    </source>
</evidence>
<feature type="compositionally biased region" description="Basic and acidic residues" evidence="1">
    <location>
        <begin position="64"/>
        <end position="77"/>
    </location>
</feature>
<protein>
    <submittedName>
        <fullName evidence="3 4">Uncharacterized protein LOC115890215 isoform X1</fullName>
    </submittedName>
</protein>
<feature type="region of interest" description="Disordered" evidence="1">
    <location>
        <begin position="481"/>
        <end position="509"/>
    </location>
</feature>
<dbReference type="AlphaFoldDB" id="A0A6J2YQB2"/>
<reference evidence="3 4" key="1">
    <citation type="submission" date="2025-04" db="UniProtKB">
        <authorList>
            <consortium name="RefSeq"/>
        </authorList>
    </citation>
    <scope>IDENTIFICATION</scope>
    <source>
        <tissue evidence="3 4">Gonads</tissue>
    </source>
</reference>
<feature type="compositionally biased region" description="Acidic residues" evidence="1">
    <location>
        <begin position="425"/>
        <end position="437"/>
    </location>
</feature>
<dbReference type="RefSeq" id="XP_030766242.1">
    <property type="nucleotide sequence ID" value="XM_030910382.1"/>
</dbReference>
<dbReference type="RefSeq" id="XP_030766246.1">
    <property type="nucleotide sequence ID" value="XM_030910386.1"/>
</dbReference>
<dbReference type="Proteomes" id="UP000504635">
    <property type="component" value="Unplaced"/>
</dbReference>
<sequence length="903" mass="100281">MYGNARRDEQSPPTHFSVHAEFTISHPGADDPRNRPRTSTERDEATGGVRMTYTWQPEWAGRATSEDRTSEGGRGRTGEAWPPSVSNSNKSLYSDTPSSATLTPPRSVPPQIKPPSAVFGTDYTRGYQQGNIFFTSTPPPNKEGDDIKSENIPKDPRLTLMQDAATRGGLIHDSSGYGSDMFSPASLGSSSLPRRIIPPYDRKCRSTCNITLSSNLAGSQVPSSSNSLCNRTHSLRCQTPSSSIGPSLPLNRFYGCGDPWCHHTRQGDEYPFGGGISTVPEESFLECAKGSSRSTSLGPPITQASTKKDASVQTFEMVDKCTSPFLRTNSTDSVEGKTSKKYQRRGFTEPIWRRHSPGGTFTPDSLDSVKPPKKLTRSPKLRRHPAFDHSREASKEKSPADSKASDSQKKPRTVHIDVYCTGTELESDASGEGSDDGTESKTASTPQTVFENEKMRVTHKKADEKDLPFYLKNRLVKNSETNQSLKKSFETATSMEQDESDDDAASTAYPSKLSSYSTIGDFSASLSSVPRSWTTYSMSSCAIPEDYDSVANTSWKDTFSDIDSLLHSRSSIAPTESLDFVPRKLYQTNQSIDETPEYSNERKDLLETPTVLSIQGSDSFEYANSEDRLRIKQMEEKWKNKGYPRPYKPTVNEKTLQAQQKRMQEYMEKKIKDKTKWDSKDSDSNDSDGSGKGWTFVKGPQKRDTIVKKPSKEEVPKITVEDEVPKAKDPVNALPNTVRRAFLKTLDYQPTSHGETISKKRPEPLKKPPSKESIDQGSLSDSSPTSRSPSVISAKQRLSLDPNLRSPFMIVPGIYTEPRSIARKFGKVVNVMKKPGHHVGPAKNPDCLCDHCQSFWESLGYRNRTRSMGDPPSGKYVGNWKEFLENNGSKDRQKGGDVPFTDF</sequence>
<evidence type="ECO:0000256" key="1">
    <source>
        <dbReference type="SAM" id="MobiDB-lite"/>
    </source>
</evidence>
<feature type="compositionally biased region" description="Basic and acidic residues" evidence="1">
    <location>
        <begin position="701"/>
        <end position="729"/>
    </location>
</feature>
<feature type="compositionally biased region" description="Basic and acidic residues" evidence="1">
    <location>
        <begin position="385"/>
        <end position="409"/>
    </location>
</feature>
<feature type="compositionally biased region" description="Polar residues" evidence="1">
    <location>
        <begin position="84"/>
        <end position="104"/>
    </location>
</feature>
<keyword evidence="2" id="KW-1185">Reference proteome</keyword>
<feature type="compositionally biased region" description="Polar residues" evidence="1">
    <location>
        <begin position="440"/>
        <end position="450"/>
    </location>
</feature>
<name>A0A6J2YQB2_SITOR</name>